<keyword evidence="11 19" id="KW-1133">Transmembrane helix</keyword>
<dbReference type="InterPro" id="IPR010627">
    <property type="entry name" value="Prepilin_pept_A24_N"/>
</dbReference>
<keyword evidence="8" id="KW-0949">S-adenosyl-L-methionine</keyword>
<dbReference type="InterPro" id="IPR000045">
    <property type="entry name" value="Prepilin_IV_endopep_pep"/>
</dbReference>
<feature type="transmembrane region" description="Helical" evidence="19">
    <location>
        <begin position="12"/>
        <end position="35"/>
    </location>
</feature>
<evidence type="ECO:0000256" key="18">
    <source>
        <dbReference type="RuleBase" id="RU003794"/>
    </source>
</evidence>
<comment type="subcellular location">
    <subcellularLocation>
        <location evidence="1">Cell inner membrane</location>
        <topology evidence="1">Multi-pass membrane protein</topology>
    </subcellularLocation>
    <subcellularLocation>
        <location evidence="18">Cell membrane</location>
        <topology evidence="18">Multi-pass membrane protein</topology>
    </subcellularLocation>
</comment>
<dbReference type="PANTHER" id="PTHR30487:SF0">
    <property type="entry name" value="PREPILIN LEADER PEPTIDASE_N-METHYLTRANSFERASE-RELATED"/>
    <property type="match status" value="1"/>
</dbReference>
<proteinExistence type="inferred from homology"/>
<evidence type="ECO:0000256" key="11">
    <source>
        <dbReference type="ARBA" id="ARBA00022989"/>
    </source>
</evidence>
<dbReference type="GO" id="GO:0005886">
    <property type="term" value="C:plasma membrane"/>
    <property type="evidence" value="ECO:0007669"/>
    <property type="project" value="UniProtKB-SubCell"/>
</dbReference>
<feature type="domain" description="Prepilin peptidase A24 N-terminal" evidence="21">
    <location>
        <begin position="22"/>
        <end position="130"/>
    </location>
</feature>
<dbReference type="EC" id="2.1.1.-" evidence="18"/>
<evidence type="ECO:0000256" key="13">
    <source>
        <dbReference type="ARBA" id="ARBA00023268"/>
    </source>
</evidence>
<dbReference type="GO" id="GO:0032259">
    <property type="term" value="P:methylation"/>
    <property type="evidence" value="ECO:0007669"/>
    <property type="project" value="UniProtKB-KW"/>
</dbReference>
<evidence type="ECO:0000256" key="6">
    <source>
        <dbReference type="ARBA" id="ARBA00022670"/>
    </source>
</evidence>
<evidence type="ECO:0000256" key="17">
    <source>
        <dbReference type="RuleBase" id="RU003793"/>
    </source>
</evidence>
<dbReference type="Pfam" id="PF01478">
    <property type="entry name" value="Peptidase_A24"/>
    <property type="match status" value="1"/>
</dbReference>
<dbReference type="InterPro" id="IPR050882">
    <property type="entry name" value="Prepilin_peptidase/N-MTase"/>
</dbReference>
<organism evidence="22 23">
    <name type="scientific">Candidatus Methylumidiphilus alinenensis</name>
    <dbReference type="NCBI Taxonomy" id="2202197"/>
    <lineage>
        <taxon>Bacteria</taxon>
        <taxon>Pseudomonadati</taxon>
        <taxon>Pseudomonadota</taxon>
        <taxon>Gammaproteobacteria</taxon>
        <taxon>Methylococcales</taxon>
        <taxon>Candidatus Methylumidiphilus</taxon>
    </lineage>
</organism>
<evidence type="ECO:0000256" key="5">
    <source>
        <dbReference type="ARBA" id="ARBA00022603"/>
    </source>
</evidence>
<comment type="caution">
    <text evidence="22">The sequence shown here is derived from an EMBL/GenBank/DDBJ whole genome shotgun (WGS) entry which is preliminary data.</text>
</comment>
<evidence type="ECO:0000256" key="14">
    <source>
        <dbReference type="ARBA" id="ARBA00050401"/>
    </source>
</evidence>
<evidence type="ECO:0000256" key="2">
    <source>
        <dbReference type="ARBA" id="ARBA00005801"/>
    </source>
</evidence>
<dbReference type="EC" id="3.4.23.43" evidence="15 18"/>
<dbReference type="AlphaFoldDB" id="A0A2W4R7E5"/>
<feature type="transmembrane region" description="Helical" evidence="19">
    <location>
        <begin position="112"/>
        <end position="131"/>
    </location>
</feature>
<keyword evidence="6 18" id="KW-0645">Protease</keyword>
<keyword evidence="12 19" id="KW-0472">Membrane</keyword>
<keyword evidence="9 18" id="KW-0812">Transmembrane</keyword>
<feature type="domain" description="Prepilin type IV endopeptidase peptidase" evidence="20">
    <location>
        <begin position="140"/>
        <end position="248"/>
    </location>
</feature>
<sequence>MNNLQTLLQTQNFAFFISFITVLGLVVGSFLNVVIHRLPIMLEKAWRNECEDFLELKPLNKEPQPKFNLAFPNSHCPHCQHSILPYENIPVISYLFLGGKCSQCKAKISLRYPLIEIITALVSLIVAWKFGASWQTVWGLVLSWSLICLSVIDIDVRLLPDAMVLPLIWLGLFLSLFGIYADSQSSIIGAIAGYMSLWTVFQAFKFITGKDGMGYGDFKLLALFGAWLGWQSLLLIVLLSSLVGAILGGVMIVFLKQDRSVPIPFGPYLGMAGWVAMLWGSELTDMYFRLAGIH</sequence>
<evidence type="ECO:0000259" key="20">
    <source>
        <dbReference type="Pfam" id="PF01478"/>
    </source>
</evidence>
<evidence type="ECO:0000256" key="3">
    <source>
        <dbReference type="ARBA" id="ARBA00022475"/>
    </source>
</evidence>
<evidence type="ECO:0000259" key="21">
    <source>
        <dbReference type="Pfam" id="PF06750"/>
    </source>
</evidence>
<comment type="similarity">
    <text evidence="2 17">Belongs to the peptidase A24 family.</text>
</comment>
<name>A0A2W4R7E5_9GAMM</name>
<keyword evidence="7 18" id="KW-0808">Transferase</keyword>
<evidence type="ECO:0000256" key="9">
    <source>
        <dbReference type="ARBA" id="ARBA00022692"/>
    </source>
</evidence>
<dbReference type="PRINTS" id="PR00864">
    <property type="entry name" value="PREPILNPTASE"/>
</dbReference>
<reference evidence="22 23" key="1">
    <citation type="journal article" date="2018" name="Aquat. Microb. Ecol.">
        <title>Gammaproteobacterial methanotrophs dominate.</title>
        <authorList>
            <person name="Rissanen A.J."/>
            <person name="Saarenheimo J."/>
            <person name="Tiirola M."/>
            <person name="Peura S."/>
            <person name="Aalto S.L."/>
            <person name="Karvinen A."/>
            <person name="Nykanen H."/>
        </authorList>
    </citation>
    <scope>NUCLEOTIDE SEQUENCE [LARGE SCALE GENOMIC DNA]</scope>
    <source>
        <strain evidence="22">AMbin10</strain>
    </source>
</reference>
<dbReference type="GO" id="GO:0008168">
    <property type="term" value="F:methyltransferase activity"/>
    <property type="evidence" value="ECO:0007669"/>
    <property type="project" value="UniProtKB-KW"/>
</dbReference>
<gene>
    <name evidence="22" type="ORF">DM484_11555</name>
</gene>
<feature type="transmembrane region" description="Helical" evidence="19">
    <location>
        <begin position="228"/>
        <end position="255"/>
    </location>
</feature>
<accession>A0A2W4R7E5</accession>
<keyword evidence="5 18" id="KW-0489">Methyltransferase</keyword>
<keyword evidence="3" id="KW-1003">Cell membrane</keyword>
<dbReference type="PANTHER" id="PTHR30487">
    <property type="entry name" value="TYPE 4 PREPILIN-LIKE PROTEINS LEADER PEPTIDE-PROCESSING ENZYME"/>
    <property type="match status" value="1"/>
</dbReference>
<keyword evidence="10 18" id="KW-0378">Hydrolase</keyword>
<dbReference type="EMBL" id="QJPH01000301">
    <property type="protein sequence ID" value="PZN79403.1"/>
    <property type="molecule type" value="Genomic_DNA"/>
</dbReference>
<dbReference type="GO" id="GO:0006465">
    <property type="term" value="P:signal peptide processing"/>
    <property type="evidence" value="ECO:0007669"/>
    <property type="project" value="TreeGrafter"/>
</dbReference>
<evidence type="ECO:0000256" key="19">
    <source>
        <dbReference type="SAM" id="Phobius"/>
    </source>
</evidence>
<evidence type="ECO:0000313" key="22">
    <source>
        <dbReference type="EMBL" id="PZN79403.1"/>
    </source>
</evidence>
<evidence type="ECO:0000256" key="7">
    <source>
        <dbReference type="ARBA" id="ARBA00022679"/>
    </source>
</evidence>
<evidence type="ECO:0000313" key="23">
    <source>
        <dbReference type="Proteomes" id="UP000249396"/>
    </source>
</evidence>
<dbReference type="FunFam" id="1.20.120.1220:FF:000001">
    <property type="entry name" value="Type 4 prepilin-like proteins leader peptide-processing enzyme"/>
    <property type="match status" value="1"/>
</dbReference>
<evidence type="ECO:0000256" key="12">
    <source>
        <dbReference type="ARBA" id="ARBA00023136"/>
    </source>
</evidence>
<feature type="transmembrane region" description="Helical" evidence="19">
    <location>
        <begin position="137"/>
        <end position="156"/>
    </location>
</feature>
<comment type="function">
    <text evidence="18">Plays an essential role in type IV pili and type II pseudopili formation by proteolytically removing the leader sequence from substrate proteins and subsequently monomethylating the alpha-amino group of the newly exposed N-terminal phenylalanine.</text>
</comment>
<evidence type="ECO:0000256" key="10">
    <source>
        <dbReference type="ARBA" id="ARBA00022801"/>
    </source>
</evidence>
<evidence type="ECO:0000256" key="4">
    <source>
        <dbReference type="ARBA" id="ARBA00022519"/>
    </source>
</evidence>
<dbReference type="InterPro" id="IPR014032">
    <property type="entry name" value="Peptidase_A24A_bac"/>
</dbReference>
<feature type="transmembrane region" description="Helical" evidence="19">
    <location>
        <begin position="187"/>
        <end position="207"/>
    </location>
</feature>
<dbReference type="Proteomes" id="UP000249396">
    <property type="component" value="Unassembled WGS sequence"/>
</dbReference>
<keyword evidence="4" id="KW-0997">Cell inner membrane</keyword>
<evidence type="ECO:0000256" key="16">
    <source>
        <dbReference type="ARBA" id="ARBA00071870"/>
    </source>
</evidence>
<dbReference type="GO" id="GO:0004190">
    <property type="term" value="F:aspartic-type endopeptidase activity"/>
    <property type="evidence" value="ECO:0007669"/>
    <property type="project" value="UniProtKB-EC"/>
</dbReference>
<evidence type="ECO:0000256" key="1">
    <source>
        <dbReference type="ARBA" id="ARBA00004429"/>
    </source>
</evidence>
<protein>
    <recommendedName>
        <fullName evidence="16 18">Prepilin leader peptidase/N-methyltransferase</fullName>
        <ecNumber evidence="18">2.1.1.-</ecNumber>
        <ecNumber evidence="15 18">3.4.23.43</ecNumber>
    </recommendedName>
</protein>
<feature type="transmembrane region" description="Helical" evidence="19">
    <location>
        <begin position="163"/>
        <end position="181"/>
    </location>
</feature>
<feature type="transmembrane region" description="Helical" evidence="19">
    <location>
        <begin position="261"/>
        <end position="280"/>
    </location>
</feature>
<dbReference type="Pfam" id="PF06750">
    <property type="entry name" value="A24_N_bact"/>
    <property type="match status" value="1"/>
</dbReference>
<keyword evidence="13 18" id="KW-0511">Multifunctional enzyme</keyword>
<comment type="catalytic activity">
    <reaction evidence="14 18">
        <text>Typically cleaves a -Gly-|-Phe- bond to release an N-terminal, basic peptide of 5-8 residues from type IV prepilin, and then N-methylates the new N-terminal amino group, the methyl donor being S-adenosyl-L-methionine.</text>
        <dbReference type="EC" id="3.4.23.43"/>
    </reaction>
</comment>
<evidence type="ECO:0000256" key="15">
    <source>
        <dbReference type="ARBA" id="ARBA00067082"/>
    </source>
</evidence>
<evidence type="ECO:0000256" key="8">
    <source>
        <dbReference type="ARBA" id="ARBA00022691"/>
    </source>
</evidence>
<dbReference type="Gene3D" id="1.20.120.1220">
    <property type="match status" value="1"/>
</dbReference>